<sequence>MSLVMIIGPVAFGLRAFSPHAREVNAKWRWHEVERIGAYPGLQFLGKGAKSMALVGTLMPGAVTGHSAATPYALEAFGDLGQPLPVALGNGDYWGLWVIDSLKDAGLYLGLGGVARKSDITLTLKYFGG</sequence>
<name>A0A4D7AYY7_9HYPH</name>
<dbReference type="OrthoDB" id="1550902at2"/>
<protein>
    <submittedName>
        <fullName evidence="1">Phage tail protein</fullName>
    </submittedName>
</protein>
<proteinExistence type="predicted"/>
<organism evidence="1 2">
    <name type="scientific">Phreatobacter stygius</name>
    <dbReference type="NCBI Taxonomy" id="1940610"/>
    <lineage>
        <taxon>Bacteria</taxon>
        <taxon>Pseudomonadati</taxon>
        <taxon>Pseudomonadota</taxon>
        <taxon>Alphaproteobacteria</taxon>
        <taxon>Hyphomicrobiales</taxon>
        <taxon>Phreatobacteraceae</taxon>
        <taxon>Phreatobacter</taxon>
    </lineage>
</organism>
<dbReference type="RefSeq" id="WP_136960967.1">
    <property type="nucleotide sequence ID" value="NZ_CP039690.1"/>
</dbReference>
<dbReference type="AlphaFoldDB" id="A0A4D7AYY7"/>
<gene>
    <name evidence="1" type="ORF">E8M01_15695</name>
</gene>
<dbReference type="Proteomes" id="UP000298781">
    <property type="component" value="Chromosome"/>
</dbReference>
<reference evidence="1 2" key="1">
    <citation type="submission" date="2019-04" db="EMBL/GenBank/DDBJ databases">
        <title>Phreatobacter aquaticus sp. nov.</title>
        <authorList>
            <person name="Choi A."/>
        </authorList>
    </citation>
    <scope>NUCLEOTIDE SEQUENCE [LARGE SCALE GENOMIC DNA]</scope>
    <source>
        <strain evidence="1 2">KCTC 52518</strain>
    </source>
</reference>
<evidence type="ECO:0000313" key="2">
    <source>
        <dbReference type="Proteomes" id="UP000298781"/>
    </source>
</evidence>
<dbReference type="InterPro" id="IPR009734">
    <property type="entry name" value="Myoviridae_GpU"/>
</dbReference>
<dbReference type="Pfam" id="PF06995">
    <property type="entry name" value="Phage_P2_GpU"/>
    <property type="match status" value="1"/>
</dbReference>
<keyword evidence="2" id="KW-1185">Reference proteome</keyword>
<accession>A0A4D7AYY7</accession>
<evidence type="ECO:0000313" key="1">
    <source>
        <dbReference type="EMBL" id="QCI65521.1"/>
    </source>
</evidence>
<dbReference type="KEGG" id="pstg:E8M01_15695"/>
<dbReference type="EMBL" id="CP039690">
    <property type="protein sequence ID" value="QCI65521.1"/>
    <property type="molecule type" value="Genomic_DNA"/>
</dbReference>